<feature type="compositionally biased region" description="Polar residues" evidence="1">
    <location>
        <begin position="294"/>
        <end position="305"/>
    </location>
</feature>
<dbReference type="EMBL" id="JAODUP010001204">
    <property type="protein sequence ID" value="KAK2140925.1"/>
    <property type="molecule type" value="Genomic_DNA"/>
</dbReference>
<evidence type="ECO:0000313" key="2">
    <source>
        <dbReference type="EMBL" id="KAK2140925.1"/>
    </source>
</evidence>
<organism evidence="2 3">
    <name type="scientific">Paralvinella palmiformis</name>
    <dbReference type="NCBI Taxonomy" id="53620"/>
    <lineage>
        <taxon>Eukaryota</taxon>
        <taxon>Metazoa</taxon>
        <taxon>Spiralia</taxon>
        <taxon>Lophotrochozoa</taxon>
        <taxon>Annelida</taxon>
        <taxon>Polychaeta</taxon>
        <taxon>Sedentaria</taxon>
        <taxon>Canalipalpata</taxon>
        <taxon>Terebellida</taxon>
        <taxon>Terebelliformia</taxon>
        <taxon>Alvinellidae</taxon>
        <taxon>Paralvinella</taxon>
    </lineage>
</organism>
<name>A0AAD9IVB0_9ANNE</name>
<gene>
    <name evidence="2" type="ORF">LSH36_1204g00018</name>
</gene>
<proteinExistence type="predicted"/>
<keyword evidence="3" id="KW-1185">Reference proteome</keyword>
<dbReference type="AlphaFoldDB" id="A0AAD9IVB0"/>
<sequence length="505" mass="58891">MPDNTTQIGRNYSCPDACVVNTHSIELSSSLISGLSAESLLSIHREEIERRYFEATEYRLRVTPSQMVGILERLRETSVKVEHFQAYLKTNIFGSRTSIVNRVKDAIVMMERVINSSIYEQMFKDRERFLKFYDAYMEPSVVTAKSLLGEVSRAATTFGDKLFTYNYENINYMSKTEQYYSLLEAGQRFISTLDRLLDTLKYYEERNLIAGKYLPNFKTNDAAKRKLCEQANNFKFGELRQSVADIFESINATFSTLVDHFKTKKPLSDDCYRDLGLPIPEYVRSGSGTRDGEPTQSVTGSPDSADSSRIERYCNSFWTNHSEVVDVYSRIKKLEEANRHLQSCYSEYGDFLLELNEWLRITAVAKKKEWDGRFDFVEMMQSVKSAASWLQNLTDYFMSNKMSLFDVARELRQYEKEKFIQNVEQVYEGILEKVITPIYDLLKERENGINEIFLEAIRYHERFTNYFSNVVNKKLVETARKLPIWRRPVPNLDSPTVIILFSHCF</sequence>
<dbReference type="Proteomes" id="UP001208570">
    <property type="component" value="Unassembled WGS sequence"/>
</dbReference>
<evidence type="ECO:0000313" key="3">
    <source>
        <dbReference type="Proteomes" id="UP001208570"/>
    </source>
</evidence>
<accession>A0AAD9IVB0</accession>
<feature type="region of interest" description="Disordered" evidence="1">
    <location>
        <begin position="283"/>
        <end position="307"/>
    </location>
</feature>
<comment type="caution">
    <text evidence="2">The sequence shown here is derived from an EMBL/GenBank/DDBJ whole genome shotgun (WGS) entry which is preliminary data.</text>
</comment>
<evidence type="ECO:0000256" key="1">
    <source>
        <dbReference type="SAM" id="MobiDB-lite"/>
    </source>
</evidence>
<reference evidence="2" key="1">
    <citation type="journal article" date="2023" name="Mol. Biol. Evol.">
        <title>Third-Generation Sequencing Reveals the Adaptive Role of the Epigenome in Three Deep-Sea Polychaetes.</title>
        <authorList>
            <person name="Perez M."/>
            <person name="Aroh O."/>
            <person name="Sun Y."/>
            <person name="Lan Y."/>
            <person name="Juniper S.K."/>
            <person name="Young C.R."/>
            <person name="Angers B."/>
            <person name="Qian P.Y."/>
        </authorList>
    </citation>
    <scope>NUCLEOTIDE SEQUENCE</scope>
    <source>
        <strain evidence="2">P08H-3</strain>
    </source>
</reference>
<protein>
    <submittedName>
        <fullName evidence="2">Uncharacterized protein</fullName>
    </submittedName>
</protein>